<dbReference type="PIRSF" id="PIRSF000188">
    <property type="entry name" value="Phe_leu_dh"/>
    <property type="match status" value="1"/>
</dbReference>
<dbReference type="InterPro" id="IPR006097">
    <property type="entry name" value="Glu/Leu/Phe/Val/Trp_DH_dimer"/>
</dbReference>
<keyword evidence="6" id="KW-0547">Nucleotide-binding</keyword>
<evidence type="ECO:0000256" key="6">
    <source>
        <dbReference type="PIRSR" id="PIRSR000188-2"/>
    </source>
</evidence>
<proteinExistence type="inferred from homology"/>
<dbReference type="AlphaFoldDB" id="A0A829YEN2"/>
<keyword evidence="4 6" id="KW-0520">NAD</keyword>
<dbReference type="Pfam" id="PF02812">
    <property type="entry name" value="ELFV_dehydrog_N"/>
    <property type="match status" value="1"/>
</dbReference>
<evidence type="ECO:0000256" key="7">
    <source>
        <dbReference type="RuleBase" id="RU004417"/>
    </source>
</evidence>
<evidence type="ECO:0000256" key="3">
    <source>
        <dbReference type="ARBA" id="ARBA00023002"/>
    </source>
</evidence>
<dbReference type="InterPro" id="IPR016211">
    <property type="entry name" value="Glu/Phe/Leu/Val/Trp_DH_bac/arc"/>
</dbReference>
<dbReference type="InterPro" id="IPR006096">
    <property type="entry name" value="Glu/Leu/Phe/Val/Trp_DH_C"/>
</dbReference>
<evidence type="ECO:0000259" key="8">
    <source>
        <dbReference type="SMART" id="SM00839"/>
    </source>
</evidence>
<comment type="similarity">
    <text evidence="2 7">Belongs to the Glu/Leu/Phe/Val dehydrogenases family.</text>
</comment>
<dbReference type="CDD" id="cd01075">
    <property type="entry name" value="NAD_bind_Leu_Phe_Val_DH"/>
    <property type="match status" value="1"/>
</dbReference>
<dbReference type="InterPro" id="IPR006095">
    <property type="entry name" value="Glu/Leu/Phe/Val/Trp_DH"/>
</dbReference>
<dbReference type="EMBL" id="BLJN01000003">
    <property type="protein sequence ID" value="GFE81744.1"/>
    <property type="molecule type" value="Genomic_DNA"/>
</dbReference>
<protein>
    <submittedName>
        <fullName evidence="9">Leucine dehydrogenase</fullName>
    </submittedName>
</protein>
<name>A0A829YEN2_9GAMM</name>
<reference evidence="10" key="1">
    <citation type="submission" date="2020-01" db="EMBL/GenBank/DDBJ databases">
        <title>'Steroidobacter agaridevorans' sp. nov., agar-degrading bacteria isolated from rhizosphere soils.</title>
        <authorList>
            <person name="Ikenaga M."/>
            <person name="Kataoka M."/>
            <person name="Murouchi A."/>
            <person name="Katsuragi S."/>
            <person name="Sakai M."/>
        </authorList>
    </citation>
    <scope>NUCLEOTIDE SEQUENCE [LARGE SCALE GENOMIC DNA]</scope>
    <source>
        <strain evidence="10">YU21-B</strain>
    </source>
</reference>
<dbReference type="GO" id="GO:0006520">
    <property type="term" value="P:amino acid metabolic process"/>
    <property type="evidence" value="ECO:0007669"/>
    <property type="project" value="InterPro"/>
</dbReference>
<keyword evidence="3 7" id="KW-0560">Oxidoreductase</keyword>
<dbReference type="SUPFAM" id="SSF53223">
    <property type="entry name" value="Aminoacid dehydrogenase-like, N-terminal domain"/>
    <property type="match status" value="1"/>
</dbReference>
<dbReference type="InterPro" id="IPR046346">
    <property type="entry name" value="Aminoacid_DH-like_N_sf"/>
</dbReference>
<evidence type="ECO:0000313" key="9">
    <source>
        <dbReference type="EMBL" id="GFE81744.1"/>
    </source>
</evidence>
<evidence type="ECO:0000256" key="4">
    <source>
        <dbReference type="ARBA" id="ARBA00023027"/>
    </source>
</evidence>
<feature type="binding site" evidence="6">
    <location>
        <begin position="179"/>
        <end position="184"/>
    </location>
    <ligand>
        <name>NAD(+)</name>
        <dbReference type="ChEBI" id="CHEBI:57540"/>
    </ligand>
</feature>
<dbReference type="Gene3D" id="3.40.50.720">
    <property type="entry name" value="NAD(P)-binding Rossmann-like Domain"/>
    <property type="match status" value="1"/>
</dbReference>
<dbReference type="InterPro" id="IPR036291">
    <property type="entry name" value="NAD(P)-bd_dom_sf"/>
</dbReference>
<dbReference type="PANTHER" id="PTHR42722">
    <property type="entry name" value="LEUCINE DEHYDROGENASE"/>
    <property type="match status" value="1"/>
</dbReference>
<evidence type="ECO:0000256" key="1">
    <source>
        <dbReference type="ARBA" id="ARBA00003868"/>
    </source>
</evidence>
<dbReference type="SUPFAM" id="SSF51735">
    <property type="entry name" value="NAD(P)-binding Rossmann-fold domains"/>
    <property type="match status" value="1"/>
</dbReference>
<evidence type="ECO:0000256" key="5">
    <source>
        <dbReference type="PIRSR" id="PIRSR000188-1"/>
    </source>
</evidence>
<comment type="caution">
    <text evidence="9">The sequence shown here is derived from an EMBL/GenBank/DDBJ whole genome shotgun (WGS) entry which is preliminary data.</text>
</comment>
<dbReference type="Gene3D" id="3.40.50.10860">
    <property type="entry name" value="Leucine Dehydrogenase, chain A, domain 1"/>
    <property type="match status" value="1"/>
</dbReference>
<dbReference type="Proteomes" id="UP000445000">
    <property type="component" value="Unassembled WGS sequence"/>
</dbReference>
<organism evidence="9 10">
    <name type="scientific">Steroidobacter agaridevorans</name>
    <dbReference type="NCBI Taxonomy" id="2695856"/>
    <lineage>
        <taxon>Bacteria</taxon>
        <taxon>Pseudomonadati</taxon>
        <taxon>Pseudomonadota</taxon>
        <taxon>Gammaproteobacteria</taxon>
        <taxon>Steroidobacterales</taxon>
        <taxon>Steroidobacteraceae</taxon>
        <taxon>Steroidobacter</taxon>
    </lineage>
</organism>
<evidence type="ECO:0000313" key="10">
    <source>
        <dbReference type="Proteomes" id="UP000445000"/>
    </source>
</evidence>
<gene>
    <name evidence="9" type="primary">ldh</name>
    <name evidence="9" type="ORF">GCM10011487_37440</name>
</gene>
<sequence length="347" mass="36438">MFDHPSFDRHERVVFAHDAATGLHAIVAVHSSARGPAAGGCRFWHYNSTQDAVADALRLSRGMSYKNAMAGLPLGGGKAVVMLDTHRPKTPAMLEAFGRFVDSLQGQYITAEDVGASVADMEIVAGQTRYVSGLPRTAVTSDGNPSPKTALGVYLGIKAAVKFRLKKDELRGLTIAVQGLGGVGYELCKLLAADGAKLRVADVREAVTQKAATQFGAVVSSPDGVLFERADVIAPCALGAVFDANSISKLQAPIVAGAANNQLATAQDGARLHSAGVLYAPDYVINAGGIISVGREYLGGATAESILAEIHRIPVRLTEIFTRSSATNRPTSELADEMARQLLAEAR</sequence>
<dbReference type="GO" id="GO:0000166">
    <property type="term" value="F:nucleotide binding"/>
    <property type="evidence" value="ECO:0007669"/>
    <property type="project" value="UniProtKB-KW"/>
</dbReference>
<keyword evidence="10" id="KW-1185">Reference proteome</keyword>
<feature type="domain" description="Glutamate/phenylalanine/leucine/valine/L-tryptophan dehydrogenase C-terminal" evidence="8">
    <location>
        <begin position="143"/>
        <end position="347"/>
    </location>
</feature>
<feature type="active site" description="Proton donor/acceptor" evidence="5">
    <location>
        <position position="78"/>
    </location>
</feature>
<dbReference type="GO" id="GO:0016639">
    <property type="term" value="F:oxidoreductase activity, acting on the CH-NH2 group of donors, NAD or NADP as acceptor"/>
    <property type="evidence" value="ECO:0007669"/>
    <property type="project" value="InterPro"/>
</dbReference>
<dbReference type="PRINTS" id="PR00082">
    <property type="entry name" value="GLFDHDRGNASE"/>
</dbReference>
<dbReference type="RefSeq" id="WP_161813355.1">
    <property type="nucleotide sequence ID" value="NZ_BLJN01000003.1"/>
</dbReference>
<dbReference type="SMART" id="SM00839">
    <property type="entry name" value="ELFV_dehydrog"/>
    <property type="match status" value="1"/>
</dbReference>
<comment type="function">
    <text evidence="1">Catalyzes the reversible oxidative deamination of glutamate to alpha-ketoglutarate and ammonia.</text>
</comment>
<dbReference type="PANTHER" id="PTHR42722:SF1">
    <property type="entry name" value="VALINE DEHYDROGENASE"/>
    <property type="match status" value="1"/>
</dbReference>
<dbReference type="FunFam" id="3.40.50.10860:FF:000010">
    <property type="entry name" value="Leucine dehydrogenase"/>
    <property type="match status" value="1"/>
</dbReference>
<evidence type="ECO:0000256" key="2">
    <source>
        <dbReference type="ARBA" id="ARBA00006382"/>
    </source>
</evidence>
<dbReference type="Pfam" id="PF00208">
    <property type="entry name" value="ELFV_dehydrog"/>
    <property type="match status" value="1"/>
</dbReference>
<accession>A0A829YEN2</accession>